<dbReference type="EMBL" id="LKCM01000241">
    <property type="protein sequence ID" value="KPQ42317.1"/>
    <property type="molecule type" value="Genomic_DNA"/>
</dbReference>
<name>A0A0P8C6F1_9EURY</name>
<accession>A0A0P8C6F1</accession>
<proteinExistence type="predicted"/>
<evidence type="ECO:0000313" key="2">
    <source>
        <dbReference type="Proteomes" id="UP000050360"/>
    </source>
</evidence>
<reference evidence="1 2" key="1">
    <citation type="submission" date="2015-09" db="EMBL/GenBank/DDBJ databases">
        <title>A metagenomics-based metabolic model of nitrate-dependent anaerobic oxidation of methane by Methanoperedens-like archaea.</title>
        <authorList>
            <person name="Arshad A."/>
            <person name="Speth D.R."/>
            <person name="De Graaf R.M."/>
            <person name="Op Den Camp H.J."/>
            <person name="Jetten M.S."/>
            <person name="Welte C.U."/>
        </authorList>
    </citation>
    <scope>NUCLEOTIDE SEQUENCE [LARGE SCALE GENOMIC DNA]</scope>
</reference>
<dbReference type="AlphaFoldDB" id="A0A0P8C6F1"/>
<organism evidence="1 2">
    <name type="scientific">Candidatus Methanoperedens nitratireducens</name>
    <dbReference type="NCBI Taxonomy" id="1392998"/>
    <lineage>
        <taxon>Archaea</taxon>
        <taxon>Methanobacteriati</taxon>
        <taxon>Methanobacteriota</taxon>
        <taxon>Stenosarchaea group</taxon>
        <taxon>Methanomicrobia</taxon>
        <taxon>Methanosarcinales</taxon>
        <taxon>ANME-2 cluster</taxon>
        <taxon>Candidatus Methanoperedentaceae</taxon>
        <taxon>Candidatus Methanoperedens</taxon>
    </lineage>
</organism>
<gene>
    <name evidence="1" type="ORF">MPEBLZ_03141</name>
</gene>
<comment type="caution">
    <text evidence="1">The sequence shown here is derived from an EMBL/GenBank/DDBJ whole genome shotgun (WGS) entry which is preliminary data.</text>
</comment>
<dbReference type="Proteomes" id="UP000050360">
    <property type="component" value="Unassembled WGS sequence"/>
</dbReference>
<sequence>MNPIIIAGLGAKVVDVLMPYVKKGTEKLAKEVSIAAVEKVEGMLKTLKTRLRGDKTAEDMLDEFEKDPDTYGPVLEKIIQKKIDQDISLATELDKQLKEIPVMYFTTEVEEVEESGKVKTLEAGEITEGKITAETKVKRVKGEVTTAKIDRIGGR</sequence>
<dbReference type="PATRIC" id="fig|1719120.3.peg.3414"/>
<protein>
    <submittedName>
        <fullName evidence="1">Uncharacterized protein</fullName>
    </submittedName>
</protein>
<evidence type="ECO:0000313" key="1">
    <source>
        <dbReference type="EMBL" id="KPQ42317.1"/>
    </source>
</evidence>